<evidence type="ECO:0000313" key="3">
    <source>
        <dbReference type="EMBL" id="GMA86170.1"/>
    </source>
</evidence>
<dbReference type="Proteomes" id="UP001157017">
    <property type="component" value="Unassembled WGS sequence"/>
</dbReference>
<dbReference type="PROSITE" id="PS51671">
    <property type="entry name" value="ACT"/>
    <property type="match status" value="1"/>
</dbReference>
<dbReference type="PANTHER" id="PTHR34875">
    <property type="entry name" value="UPF0237 PROTEIN MJ1558"/>
    <property type="match status" value="1"/>
</dbReference>
<dbReference type="Pfam" id="PF01842">
    <property type="entry name" value="ACT"/>
    <property type="match status" value="1"/>
</dbReference>
<evidence type="ECO:0000313" key="4">
    <source>
        <dbReference type="Proteomes" id="UP001157017"/>
    </source>
</evidence>
<dbReference type="InterPro" id="IPR045865">
    <property type="entry name" value="ACT-like_dom_sf"/>
</dbReference>
<accession>A0ABQ6JH51</accession>
<gene>
    <name evidence="3" type="ORF">GCM10025868_14200</name>
</gene>
<dbReference type="InterPro" id="IPR002912">
    <property type="entry name" value="ACT_dom"/>
</dbReference>
<evidence type="ECO:0000259" key="2">
    <source>
        <dbReference type="PROSITE" id="PS51671"/>
    </source>
</evidence>
<dbReference type="Gene3D" id="3.30.70.260">
    <property type="match status" value="2"/>
</dbReference>
<sequence>MSLLAVTVLGHDRPGIVADTTAALSRLGGNLEDSTMTLLRGAFAMLLLVRCPAPADEVRAALDGLTADGRLAVEVRPVPDDGLDLHTPPAPGAPYVLSVHGADRPGIVSALTGVVAAAGGNVTDLTTRLTGEPVRAPGRGDAARRRRPGRAARAPRPDRRRPGRRGLAAADRGRRA</sequence>
<evidence type="ECO:0000256" key="1">
    <source>
        <dbReference type="SAM" id="MobiDB-lite"/>
    </source>
</evidence>
<name>A0ABQ6JH51_9ACTN</name>
<feature type="domain" description="ACT" evidence="2">
    <location>
        <begin position="5"/>
        <end position="78"/>
    </location>
</feature>
<feature type="region of interest" description="Disordered" evidence="1">
    <location>
        <begin position="130"/>
        <end position="176"/>
    </location>
</feature>
<dbReference type="InterPro" id="IPR050990">
    <property type="entry name" value="UPF0237/GcvR_regulator"/>
</dbReference>
<keyword evidence="4" id="KW-1185">Reference proteome</keyword>
<dbReference type="PANTHER" id="PTHR34875:SF6">
    <property type="entry name" value="UPF0237 PROTEIN MJ1558"/>
    <property type="match status" value="1"/>
</dbReference>
<dbReference type="SUPFAM" id="SSF55021">
    <property type="entry name" value="ACT-like"/>
    <property type="match status" value="2"/>
</dbReference>
<dbReference type="EMBL" id="BSUZ01000001">
    <property type="protein sequence ID" value="GMA86170.1"/>
    <property type="molecule type" value="Genomic_DNA"/>
</dbReference>
<protein>
    <recommendedName>
        <fullName evidence="2">ACT domain-containing protein</fullName>
    </recommendedName>
</protein>
<organism evidence="3 4">
    <name type="scientific">Angustibacter aerolatus</name>
    <dbReference type="NCBI Taxonomy" id="1162965"/>
    <lineage>
        <taxon>Bacteria</taxon>
        <taxon>Bacillati</taxon>
        <taxon>Actinomycetota</taxon>
        <taxon>Actinomycetes</taxon>
        <taxon>Kineosporiales</taxon>
        <taxon>Kineosporiaceae</taxon>
    </lineage>
</organism>
<dbReference type="Pfam" id="PF13740">
    <property type="entry name" value="ACT_6"/>
    <property type="match status" value="1"/>
</dbReference>
<reference evidence="4" key="1">
    <citation type="journal article" date="2019" name="Int. J. Syst. Evol. Microbiol.">
        <title>The Global Catalogue of Microorganisms (GCM) 10K type strain sequencing project: providing services to taxonomists for standard genome sequencing and annotation.</title>
        <authorList>
            <consortium name="The Broad Institute Genomics Platform"/>
            <consortium name="The Broad Institute Genome Sequencing Center for Infectious Disease"/>
            <person name="Wu L."/>
            <person name="Ma J."/>
        </authorList>
    </citation>
    <scope>NUCLEOTIDE SEQUENCE [LARGE SCALE GENOMIC DNA]</scope>
    <source>
        <strain evidence="4">NBRC 108730</strain>
    </source>
</reference>
<proteinExistence type="predicted"/>
<comment type="caution">
    <text evidence="3">The sequence shown here is derived from an EMBL/GenBank/DDBJ whole genome shotgun (WGS) entry which is preliminary data.</text>
</comment>